<evidence type="ECO:0000313" key="1">
    <source>
        <dbReference type="EMBL" id="MCX8526472.1"/>
    </source>
</evidence>
<feature type="non-terminal residue" evidence="1">
    <location>
        <position position="956"/>
    </location>
</feature>
<organism evidence="1 2">
    <name type="scientific">Chryseobacterium formosus</name>
    <dbReference type="NCBI Taxonomy" id="1537363"/>
    <lineage>
        <taxon>Bacteria</taxon>
        <taxon>Pseudomonadati</taxon>
        <taxon>Bacteroidota</taxon>
        <taxon>Flavobacteriia</taxon>
        <taxon>Flavobacteriales</taxon>
        <taxon>Weeksellaceae</taxon>
        <taxon>Chryseobacterium group</taxon>
        <taxon>Chryseobacterium</taxon>
    </lineage>
</organism>
<proteinExistence type="predicted"/>
<dbReference type="Proteomes" id="UP001073122">
    <property type="component" value="Unassembled WGS sequence"/>
</dbReference>
<gene>
    <name evidence="1" type="ORF">OF897_21395</name>
</gene>
<reference evidence="1" key="1">
    <citation type="submission" date="2022-10" db="EMBL/GenBank/DDBJ databases">
        <title>Chryseobacterium sp. nov., a novel bacterial species.</title>
        <authorList>
            <person name="Cao Y."/>
        </authorList>
    </citation>
    <scope>NUCLEOTIDE SEQUENCE</scope>
    <source>
        <strain evidence="1">CCTCC AB2015118</strain>
    </source>
</reference>
<dbReference type="EMBL" id="JAOVZW010000044">
    <property type="protein sequence ID" value="MCX8526472.1"/>
    <property type="molecule type" value="Genomic_DNA"/>
</dbReference>
<accession>A0ABT3XXS4</accession>
<sequence length="956" mass="108785">MKFEEVPVSYYTGIPDINLPLFNIPTNNKNVSVNVQLKYHPLNAKPDDRAGETGLGWSLIAGGSIVRTVRGGNPDEKNRSVMFSSPPKSKFGIYDSFTNPTSKVINNDPSVNINEYAFYAAMGKYDTEYDLYQYNFLGLTGRFYVVKNSNTYTAVKLDKNNLKITCSFDTATNSVKSFSIIDDKGIKYDFEGMEKSQKSITNVKTHIITGSGDLYPSVEIGDYYTSYHLVRINDQRNINLVTYNYQLQSQVKFQETPQTTTRMASNANYTNTTFSQQAPEGLPGALERQLVYNTSQTYLLTHIDIIDKGTVYFNYEQGRSDSNYIDPQNLYKLKSVQSNIVGQPSTQYTDKFILDYDYSNTTYQAYNGAQTLQKLLLKKVSKISPNNPNQENILQYNESVLFGLQKDKWGFYSDAAITTDVLNSITYPTKGKVVFNFEENEYSYNPVANDNIMSPVTGYNTVIPSEFTIHFGQFSNVYKQNFFSIQSAQNVQLDLLLGNLIYYNWKFQIFKKNADNTFSPAVYTFQYSNQTCNKPQPPACPNSNINPNGEIVSEFHPSVYLEPGTYYASLSGDFAFSNPSNTLDTFVAHTAEPLYVDMKKYKGGGLRIGDITYFENSTSSQFAKKYLYNYDNLDEAGRSSGALVFPVPLFNYEEYYSYSSESMGGVILYNAMFNTETDYNIFPVQKTQGGDVGYKYVTVKQIDVNNISKGKTVYKFRSPLDYPNQSLIYSQMPVVPIPNLDYLRGQTIWEKKYDSDNKIISQIDYDYNTTEYEVNDGIKVKDNFYNNMITKYYQYSGYQDFFNWYGNLALTTPYKNFEKFGVTLPSQKIETSYFYKNGVQSSVSATTNTLYNSLDYPTSVTQLFSDGNSNVDSYKYAHEKGNTRLINANMIGVPLETENKKNNKLISRVETLYNDVNHFLPTSLTTTDFTGVVATELTYDQYDSKGNLLQYTTKDG</sequence>
<comment type="caution">
    <text evidence="1">The sequence shown here is derived from an EMBL/GenBank/DDBJ whole genome shotgun (WGS) entry which is preliminary data.</text>
</comment>
<keyword evidence="2" id="KW-1185">Reference proteome</keyword>
<name>A0ABT3XXS4_9FLAO</name>
<evidence type="ECO:0000313" key="2">
    <source>
        <dbReference type="Proteomes" id="UP001073122"/>
    </source>
</evidence>
<protein>
    <recommendedName>
        <fullName evidence="3">YD repeat-containing protein</fullName>
    </recommendedName>
</protein>
<evidence type="ECO:0008006" key="3">
    <source>
        <dbReference type="Google" id="ProtNLM"/>
    </source>
</evidence>